<organism evidence="2 3">
    <name type="scientific">Ancylostoma ceylanicum</name>
    <dbReference type="NCBI Taxonomy" id="53326"/>
    <lineage>
        <taxon>Eukaryota</taxon>
        <taxon>Metazoa</taxon>
        <taxon>Ecdysozoa</taxon>
        <taxon>Nematoda</taxon>
        <taxon>Chromadorea</taxon>
        <taxon>Rhabditida</taxon>
        <taxon>Rhabditina</taxon>
        <taxon>Rhabditomorpha</taxon>
        <taxon>Strongyloidea</taxon>
        <taxon>Ancylostomatidae</taxon>
        <taxon>Ancylostomatinae</taxon>
        <taxon>Ancylostoma</taxon>
    </lineage>
</organism>
<evidence type="ECO:0000313" key="2">
    <source>
        <dbReference type="EMBL" id="EYC33611.1"/>
    </source>
</evidence>
<evidence type="ECO:0000256" key="1">
    <source>
        <dbReference type="SAM" id="Phobius"/>
    </source>
</evidence>
<proteinExistence type="predicted"/>
<evidence type="ECO:0000313" key="3">
    <source>
        <dbReference type="Proteomes" id="UP000024635"/>
    </source>
</evidence>
<accession>A0A016W217</accession>
<comment type="caution">
    <text evidence="2">The sequence shown here is derived from an EMBL/GenBank/DDBJ whole genome shotgun (WGS) entry which is preliminary data.</text>
</comment>
<name>A0A016W217_9BILA</name>
<keyword evidence="1" id="KW-0812">Transmembrane</keyword>
<sequence>MESFVFGEVLSTFDICLDLEVKKIPWVLPLKKGSQYPFVYDISLIDMSPQCDSMMVIWNDIGWYLCNLISRPLSGIWMAVVVTAFSSLLVFQALFDATKYLKSFDNSSITSGEGGS</sequence>
<gene>
    <name evidence="2" type="primary">Acey_s0002.g894</name>
    <name evidence="2" type="ORF">Y032_0002g894</name>
</gene>
<dbReference type="EMBL" id="JARK01001338">
    <property type="protein sequence ID" value="EYC33611.1"/>
    <property type="molecule type" value="Genomic_DNA"/>
</dbReference>
<reference evidence="3" key="1">
    <citation type="journal article" date="2015" name="Nat. Genet.">
        <title>The genome and transcriptome of the zoonotic hookworm Ancylostoma ceylanicum identify infection-specific gene families.</title>
        <authorList>
            <person name="Schwarz E.M."/>
            <person name="Hu Y."/>
            <person name="Antoshechkin I."/>
            <person name="Miller M.M."/>
            <person name="Sternberg P.W."/>
            <person name="Aroian R.V."/>
        </authorList>
    </citation>
    <scope>NUCLEOTIDE SEQUENCE</scope>
    <source>
        <strain evidence="3">HY135</strain>
    </source>
</reference>
<dbReference type="OrthoDB" id="5873137at2759"/>
<dbReference type="Proteomes" id="UP000024635">
    <property type="component" value="Unassembled WGS sequence"/>
</dbReference>
<dbReference type="AlphaFoldDB" id="A0A016W217"/>
<feature type="transmembrane region" description="Helical" evidence="1">
    <location>
        <begin position="75"/>
        <end position="95"/>
    </location>
</feature>
<keyword evidence="1" id="KW-1133">Transmembrane helix</keyword>
<keyword evidence="1" id="KW-0472">Membrane</keyword>
<protein>
    <submittedName>
        <fullName evidence="2">Uncharacterized protein</fullName>
    </submittedName>
</protein>
<keyword evidence="3" id="KW-1185">Reference proteome</keyword>